<gene>
    <name evidence="1" type="ORF">CANTEDRAFT_101229</name>
</gene>
<sequence length="89" mass="10631">MRPSPVALKSLGPTLSLEEFLFRQQIKGIYRKVVRSIYKHHERDDLMKFLRYEFKIKEKHDLAYRKYLLSQGTQRINDMAMMLGLNISV</sequence>
<accession>G3AZ58</accession>
<evidence type="ECO:0000313" key="1">
    <source>
        <dbReference type="EMBL" id="EGV66013.1"/>
    </source>
</evidence>
<protein>
    <submittedName>
        <fullName evidence="1">Uncharacterized protein</fullName>
    </submittedName>
</protein>
<organism evidence="2">
    <name type="scientific">Candida tenuis (strain ATCC 10573 / BCRC 21748 / CBS 615 / JCM 9827 / NBRC 10315 / NRRL Y-1498 / VKM Y-70)</name>
    <name type="common">Yeast</name>
    <name type="synonym">Yamadazyma tenuis</name>
    <dbReference type="NCBI Taxonomy" id="590646"/>
    <lineage>
        <taxon>Eukaryota</taxon>
        <taxon>Fungi</taxon>
        <taxon>Dikarya</taxon>
        <taxon>Ascomycota</taxon>
        <taxon>Saccharomycotina</taxon>
        <taxon>Pichiomycetes</taxon>
        <taxon>Debaryomycetaceae</taxon>
        <taxon>Yamadazyma</taxon>
    </lineage>
</organism>
<name>G3AZ58_CANTC</name>
<dbReference type="eggNOG" id="ENOG502T63W">
    <property type="taxonomic scope" value="Eukaryota"/>
</dbReference>
<dbReference type="EMBL" id="GL996512">
    <property type="protein sequence ID" value="EGV66013.1"/>
    <property type="molecule type" value="Genomic_DNA"/>
</dbReference>
<dbReference type="GeneID" id="18245448"/>
<dbReference type="HOGENOM" id="CLU_2454497_0_0_1"/>
<reference evidence="1 2" key="1">
    <citation type="journal article" date="2011" name="Proc. Natl. Acad. Sci. U.S.A.">
        <title>Comparative genomics of xylose-fermenting fungi for enhanced biofuel production.</title>
        <authorList>
            <person name="Wohlbach D.J."/>
            <person name="Kuo A."/>
            <person name="Sato T.K."/>
            <person name="Potts K.M."/>
            <person name="Salamov A.A."/>
            <person name="LaButti K.M."/>
            <person name="Sun H."/>
            <person name="Clum A."/>
            <person name="Pangilinan J.L."/>
            <person name="Lindquist E.A."/>
            <person name="Lucas S."/>
            <person name="Lapidus A."/>
            <person name="Jin M."/>
            <person name="Gunawan C."/>
            <person name="Balan V."/>
            <person name="Dale B.E."/>
            <person name="Jeffries T.W."/>
            <person name="Zinkel R."/>
            <person name="Barry K.W."/>
            <person name="Grigoriev I.V."/>
            <person name="Gasch A.P."/>
        </authorList>
    </citation>
    <scope>NUCLEOTIDE SEQUENCE [LARGE SCALE GENOMIC DNA]</scope>
    <source>
        <strain evidence="2">ATCC 10573 / BCRC 21748 / CBS 615 / JCM 9827 / NBRC 10315 / NRRL Y-1498 / VKM Y-70</strain>
    </source>
</reference>
<keyword evidence="2" id="KW-1185">Reference proteome</keyword>
<dbReference type="Proteomes" id="UP000000707">
    <property type="component" value="Unassembled WGS sequence"/>
</dbReference>
<proteinExistence type="predicted"/>
<dbReference type="OrthoDB" id="74240at2759"/>
<dbReference type="RefSeq" id="XP_006684587.1">
    <property type="nucleotide sequence ID" value="XM_006684524.1"/>
</dbReference>
<dbReference type="STRING" id="590646.G3AZ58"/>
<evidence type="ECO:0000313" key="2">
    <source>
        <dbReference type="Proteomes" id="UP000000707"/>
    </source>
</evidence>
<dbReference type="AlphaFoldDB" id="G3AZ58"/>
<dbReference type="KEGG" id="cten:18245448"/>